<dbReference type="EMBL" id="FLUN01000001">
    <property type="protein sequence ID" value="SBW02698.1"/>
    <property type="molecule type" value="Genomic_DNA"/>
</dbReference>
<organism evidence="1">
    <name type="scientific">uncultured Eubacteriales bacterium</name>
    <dbReference type="NCBI Taxonomy" id="172733"/>
    <lineage>
        <taxon>Bacteria</taxon>
        <taxon>Bacillati</taxon>
        <taxon>Bacillota</taxon>
        <taxon>Clostridia</taxon>
        <taxon>Eubacteriales</taxon>
        <taxon>environmental samples</taxon>
    </lineage>
</organism>
<sequence>MKGFFFNAQPTTDVTNYPSGYDREYDADDFNRYMGLFFTNGIFVRDDLDACKVVASGLAFTVTPGVALVDGGQCHFEAGDGLTISQGAGMYSIMCRRNSAAGVRAFELVAVKGSESFPPPVREGDLYDLCLAHVTATASISTVADTREDMDLCGFAALTGQPPYYPPDDANLPYILWLYLLGLPMTEEQVDAVEGNPSLMEIYNQSRLFPATKAQAEAGVDNSKFMTPRRTREAIDAAYKVGDIKTTTLPAEGNWMRCNGATLLKDSYPELDMAIGGSFRVPYVDVATVTVVQDSNHLSCWDRTTPLFHLYCTRSSLYVNLYRYNKTTKANTQLVAYGTGAYYAYSGLLPVIGSDYTLYITCPESSTAAYLYLIKPNGDLATIGSITLPKTAISPECMAATLKDSNTISLCVAAGTNSTLSVYTITISTLAVSTTSFAISLGILPYYLKFSGNYLYAMPQNQNFIYRCSKNNIVASGFAGVTLVNSVALSKMLGDIEGNILVYNGGSGNARVWWLIDKNDVITKIAAALDNPETPDGFYWDYDKGFGIYLHNKTLVAFNLDGPINTIGQSTKEQGLSGHWLYTCTGNPSTSVVLARAYDDIMLPALADINGYRYANIKVK</sequence>
<reference evidence="1" key="1">
    <citation type="submission" date="2016-04" db="EMBL/GenBank/DDBJ databases">
        <authorList>
            <person name="Evans L.H."/>
            <person name="Alamgir A."/>
            <person name="Owens N."/>
            <person name="Weber N.D."/>
            <person name="Virtaneva K."/>
            <person name="Barbian K."/>
            <person name="Babar A."/>
            <person name="Rosenke K."/>
        </authorList>
    </citation>
    <scope>NUCLEOTIDE SEQUENCE</scope>
    <source>
        <strain evidence="1">86</strain>
    </source>
</reference>
<dbReference type="SUPFAM" id="SSF75011">
    <property type="entry name" value="3-carboxy-cis,cis-mucoante lactonizing enzyme"/>
    <property type="match status" value="1"/>
</dbReference>
<dbReference type="AlphaFoldDB" id="A0A212JTL8"/>
<evidence type="ECO:0000313" key="1">
    <source>
        <dbReference type="EMBL" id="SBW02698.1"/>
    </source>
</evidence>
<protein>
    <submittedName>
        <fullName evidence="1">Uncharacterized protein</fullName>
    </submittedName>
</protein>
<accession>A0A212JTL8</accession>
<proteinExistence type="predicted"/>
<name>A0A212JTL8_9FIRM</name>
<gene>
    <name evidence="1" type="ORF">KL86CLO1_11684</name>
</gene>